<feature type="domain" description="Inhibitor I9" evidence="10">
    <location>
        <begin position="31"/>
        <end position="102"/>
    </location>
</feature>
<dbReference type="InterPro" id="IPR023827">
    <property type="entry name" value="Peptidase_S8_Asp-AS"/>
</dbReference>
<dbReference type="InterPro" id="IPR037045">
    <property type="entry name" value="S8pro/Inhibitor_I9_sf"/>
</dbReference>
<evidence type="ECO:0000256" key="4">
    <source>
        <dbReference type="ARBA" id="ARBA00022801"/>
    </source>
</evidence>
<feature type="active site" description="Charge relay system" evidence="6">
    <location>
        <position position="184"/>
    </location>
</feature>
<feature type="domain" description="Peptidase S8/S53" evidence="9">
    <location>
        <begin position="146"/>
        <end position="380"/>
    </location>
</feature>
<dbReference type="HOGENOM" id="CLU_011263_1_4_1"/>
<dbReference type="PANTHER" id="PTHR43806:SF58">
    <property type="entry name" value="ALKALINE PROTEASE 1-RELATED"/>
    <property type="match status" value="1"/>
</dbReference>
<comment type="similarity">
    <text evidence="1 6 7">Belongs to the peptidase S8 family.</text>
</comment>
<dbReference type="FunFam" id="3.40.50.200:FF:000007">
    <property type="entry name" value="Subtilisin-like serine protease"/>
    <property type="match status" value="1"/>
</dbReference>
<feature type="signal peptide" evidence="8">
    <location>
        <begin position="1"/>
        <end position="19"/>
    </location>
</feature>
<evidence type="ECO:0000256" key="1">
    <source>
        <dbReference type="ARBA" id="ARBA00011073"/>
    </source>
</evidence>
<dbReference type="InterPro" id="IPR015500">
    <property type="entry name" value="Peptidase_S8_subtilisin-rel"/>
</dbReference>
<evidence type="ECO:0008006" key="13">
    <source>
        <dbReference type="Google" id="ProtNLM"/>
    </source>
</evidence>
<keyword evidence="4 6" id="KW-0378">Hydrolase</keyword>
<dbReference type="Gene3D" id="3.40.50.200">
    <property type="entry name" value="Peptidase S8/S53 domain"/>
    <property type="match status" value="1"/>
</dbReference>
<dbReference type="PANTHER" id="PTHR43806">
    <property type="entry name" value="PEPTIDASE S8"/>
    <property type="match status" value="1"/>
</dbReference>
<dbReference type="InterPro" id="IPR050131">
    <property type="entry name" value="Peptidase_S8_subtilisin-like"/>
</dbReference>
<dbReference type="InterPro" id="IPR036852">
    <property type="entry name" value="Peptidase_S8/S53_dom_sf"/>
</dbReference>
<keyword evidence="12" id="KW-1185">Reference proteome</keyword>
<dbReference type="GO" id="GO:0005576">
    <property type="term" value="C:extracellular region"/>
    <property type="evidence" value="ECO:0007669"/>
    <property type="project" value="UniProtKB-ARBA"/>
</dbReference>
<feature type="active site" description="Charge relay system" evidence="6">
    <location>
        <position position="340"/>
    </location>
</feature>
<dbReference type="InterPro" id="IPR010259">
    <property type="entry name" value="S8pro/Inhibitor_I9"/>
</dbReference>
<dbReference type="GO" id="GO:0006508">
    <property type="term" value="P:proteolysis"/>
    <property type="evidence" value="ECO:0007669"/>
    <property type="project" value="UniProtKB-KW"/>
</dbReference>
<evidence type="ECO:0000256" key="8">
    <source>
        <dbReference type="SAM" id="SignalP"/>
    </source>
</evidence>
<gene>
    <name evidence="11" type="ORF">VHEMI05524</name>
</gene>
<proteinExistence type="inferred from homology"/>
<dbReference type="AlphaFoldDB" id="A0A0A1T4I6"/>
<dbReference type="PROSITE" id="PS00137">
    <property type="entry name" value="SUBTILASE_HIS"/>
    <property type="match status" value="1"/>
</dbReference>
<dbReference type="GO" id="GO:0004252">
    <property type="term" value="F:serine-type endopeptidase activity"/>
    <property type="evidence" value="ECO:0007669"/>
    <property type="project" value="UniProtKB-UniRule"/>
</dbReference>
<evidence type="ECO:0000256" key="2">
    <source>
        <dbReference type="ARBA" id="ARBA00022670"/>
    </source>
</evidence>
<sequence>MYFSKLAVLAAAIFPLANAAQPAAGDIVPDQYIVMLKPGTSASDRQSHLDWLATLAPYGIERTFGGHYNFNAYSGSFSRAIVDRISADPRVALVEPDRVWTLETVEEPLQKRDINTQSNAPWGLGTVSHRQPGSTDYVYDSNAGEGTFAYVVDSGIRTSHVEFEGRAVNAFSVLPGVYLDLIGHGTHVAGTIGSRAYGVAKKATLVNVKVFIAPTTTTAMIMSGFDFAVNDIVSKNRTSVSAINMSLGGDYSEAFNTAVEEASKKGVISVVAAGNDAKDAQNVSPASAPSAITVGATDIKWNIATYSNFGKVLDIFAPGTNILSCWFRTDTDTNTISGTSMATPHTVGLALYAMSVHGIHGVEAVAKFLTGSATKNGVQGAIHDSPNLLGNNNNNVSN</sequence>
<dbReference type="PROSITE" id="PS00138">
    <property type="entry name" value="SUBTILASE_SER"/>
    <property type="match status" value="1"/>
</dbReference>
<evidence type="ECO:0000313" key="12">
    <source>
        <dbReference type="Proteomes" id="UP000039046"/>
    </source>
</evidence>
<evidence type="ECO:0000256" key="7">
    <source>
        <dbReference type="RuleBase" id="RU003355"/>
    </source>
</evidence>
<organism evidence="11 12">
    <name type="scientific">[Torrubiella] hemipterigena</name>
    <dbReference type="NCBI Taxonomy" id="1531966"/>
    <lineage>
        <taxon>Eukaryota</taxon>
        <taxon>Fungi</taxon>
        <taxon>Dikarya</taxon>
        <taxon>Ascomycota</taxon>
        <taxon>Pezizomycotina</taxon>
        <taxon>Sordariomycetes</taxon>
        <taxon>Hypocreomycetidae</taxon>
        <taxon>Hypocreales</taxon>
        <taxon>Clavicipitaceae</taxon>
        <taxon>Clavicipitaceae incertae sedis</taxon>
        <taxon>'Torrubiella' clade</taxon>
    </lineage>
</organism>
<evidence type="ECO:0000256" key="6">
    <source>
        <dbReference type="PROSITE-ProRule" id="PRU01240"/>
    </source>
</evidence>
<evidence type="ECO:0000313" key="11">
    <source>
        <dbReference type="EMBL" id="CEJ89699.1"/>
    </source>
</evidence>
<dbReference type="EMBL" id="CDHN01000003">
    <property type="protein sequence ID" value="CEJ89699.1"/>
    <property type="molecule type" value="Genomic_DNA"/>
</dbReference>
<dbReference type="SUPFAM" id="SSF54897">
    <property type="entry name" value="Protease propeptides/inhibitors"/>
    <property type="match status" value="1"/>
</dbReference>
<dbReference type="PROSITE" id="PS51892">
    <property type="entry name" value="SUBTILASE"/>
    <property type="match status" value="1"/>
</dbReference>
<keyword evidence="2 6" id="KW-0645">Protease</keyword>
<keyword evidence="3 8" id="KW-0732">Signal</keyword>
<evidence type="ECO:0000259" key="9">
    <source>
        <dbReference type="Pfam" id="PF00082"/>
    </source>
</evidence>
<evidence type="ECO:0000256" key="5">
    <source>
        <dbReference type="ARBA" id="ARBA00022825"/>
    </source>
</evidence>
<dbReference type="Gene3D" id="3.30.70.80">
    <property type="entry name" value="Peptidase S8 propeptide/proteinase inhibitor I9"/>
    <property type="match status" value="1"/>
</dbReference>
<dbReference type="InterPro" id="IPR034193">
    <property type="entry name" value="PCSK9_ProteinaseK-like"/>
</dbReference>
<keyword evidence="5 6" id="KW-0720">Serine protease</keyword>
<feature type="chain" id="PRO_5001978862" description="Peptidase S8/S53 domain-containing protein" evidence="8">
    <location>
        <begin position="20"/>
        <end position="398"/>
    </location>
</feature>
<dbReference type="InterPro" id="IPR000209">
    <property type="entry name" value="Peptidase_S8/S53_dom"/>
</dbReference>
<accession>A0A0A1T4I6</accession>
<dbReference type="InterPro" id="IPR022398">
    <property type="entry name" value="Peptidase_S8_His-AS"/>
</dbReference>
<dbReference type="PROSITE" id="PS00136">
    <property type="entry name" value="SUBTILASE_ASP"/>
    <property type="match status" value="1"/>
</dbReference>
<dbReference type="Pfam" id="PF00082">
    <property type="entry name" value="Peptidase_S8"/>
    <property type="match status" value="1"/>
</dbReference>
<dbReference type="PRINTS" id="PR00723">
    <property type="entry name" value="SUBTILISIN"/>
</dbReference>
<evidence type="ECO:0000259" key="10">
    <source>
        <dbReference type="Pfam" id="PF05922"/>
    </source>
</evidence>
<dbReference type="SUPFAM" id="SSF52743">
    <property type="entry name" value="Subtilisin-like"/>
    <property type="match status" value="1"/>
</dbReference>
<dbReference type="InterPro" id="IPR023828">
    <property type="entry name" value="Peptidase_S8_Ser-AS"/>
</dbReference>
<protein>
    <recommendedName>
        <fullName evidence="13">Peptidase S8/S53 domain-containing protein</fullName>
    </recommendedName>
</protein>
<dbReference type="CDD" id="cd04077">
    <property type="entry name" value="Peptidases_S8_PCSK9_ProteinaseK_like"/>
    <property type="match status" value="1"/>
</dbReference>
<evidence type="ECO:0000256" key="3">
    <source>
        <dbReference type="ARBA" id="ARBA00022729"/>
    </source>
</evidence>
<dbReference type="Proteomes" id="UP000039046">
    <property type="component" value="Unassembled WGS sequence"/>
</dbReference>
<dbReference type="STRING" id="1531966.A0A0A1T4I6"/>
<name>A0A0A1T4I6_9HYPO</name>
<reference evidence="11 12" key="1">
    <citation type="journal article" date="2015" name="Genome Announc.">
        <title>Draft Genome Sequence and Gene Annotation of the Entomopathogenic Fungus Verticillium hemipterigenum.</title>
        <authorList>
            <person name="Horn F."/>
            <person name="Habel A."/>
            <person name="Scharf D.H."/>
            <person name="Dworschak J."/>
            <person name="Brakhage A.A."/>
            <person name="Guthke R."/>
            <person name="Hertweck C."/>
            <person name="Linde J."/>
        </authorList>
    </citation>
    <scope>NUCLEOTIDE SEQUENCE [LARGE SCALE GENOMIC DNA]</scope>
</reference>
<dbReference type="Pfam" id="PF05922">
    <property type="entry name" value="Inhibitor_I9"/>
    <property type="match status" value="1"/>
</dbReference>
<feature type="active site" description="Charge relay system" evidence="6">
    <location>
        <position position="153"/>
    </location>
</feature>
<dbReference type="OrthoDB" id="206201at2759"/>